<comment type="caution">
    <text evidence="6">The sequence shown here is derived from an EMBL/GenBank/DDBJ whole genome shotgun (WGS) entry which is preliminary data.</text>
</comment>
<dbReference type="PANTHER" id="PTHR30290:SF9">
    <property type="entry name" value="OLIGOPEPTIDE-BINDING PROTEIN APPA"/>
    <property type="match status" value="1"/>
</dbReference>
<dbReference type="SUPFAM" id="SSF53850">
    <property type="entry name" value="Periplasmic binding protein-like II"/>
    <property type="match status" value="1"/>
</dbReference>
<dbReference type="RefSeq" id="WP_231581621.1">
    <property type="nucleotide sequence ID" value="NZ_JACHEK010000002.1"/>
</dbReference>
<dbReference type="GO" id="GO:1904680">
    <property type="term" value="F:peptide transmembrane transporter activity"/>
    <property type="evidence" value="ECO:0007669"/>
    <property type="project" value="TreeGrafter"/>
</dbReference>
<dbReference type="GO" id="GO:0015833">
    <property type="term" value="P:peptide transport"/>
    <property type="evidence" value="ECO:0007669"/>
    <property type="project" value="TreeGrafter"/>
</dbReference>
<dbReference type="PANTHER" id="PTHR30290">
    <property type="entry name" value="PERIPLASMIC BINDING COMPONENT OF ABC TRANSPORTER"/>
    <property type="match status" value="1"/>
</dbReference>
<evidence type="ECO:0000313" key="6">
    <source>
        <dbReference type="EMBL" id="MBB6143358.1"/>
    </source>
</evidence>
<evidence type="ECO:0000259" key="5">
    <source>
        <dbReference type="Pfam" id="PF00496"/>
    </source>
</evidence>
<reference evidence="6 7" key="1">
    <citation type="submission" date="2020-08" db="EMBL/GenBank/DDBJ databases">
        <title>Genomic Encyclopedia of Type Strains, Phase IV (KMG-IV): sequencing the most valuable type-strain genomes for metagenomic binning, comparative biology and taxonomic classification.</title>
        <authorList>
            <person name="Goeker M."/>
        </authorList>
    </citation>
    <scope>NUCLEOTIDE SEQUENCE [LARGE SCALE GENOMIC DNA]</scope>
    <source>
        <strain evidence="6 7">DSM 103733</strain>
    </source>
</reference>
<sequence>MASSLARALCASLMLACVASCSRHDAAENTVTMLIESSPTNLDPRVGTDAQSERIDPLIFDSLVERNNNFGLDPELAERWEIPNPLTYIFHLRQGVKFQNGQLLTSRDVKWTLDSLLNGTVVTIKSGAYRTIQNVEAPDDSTVVIHMKKPDPAFIWNLCDGAFGVVPYGSGRDFWRHPVGSGAFRFVSQETDKDVVVERSPNYWGPAPHIDKIRFAVVPDSTTRALELEKGSADIEINALPPDMVDALRRKPSLAVENGPGTVLNYIVFNVRDPLLKDARVRRAIALAINRPLIIQSLLRGLAREADSIFPPEQPAYWSSKNDPTRITFDPAQASALLDAAGYHRGPDGIRFHLGMKTSTDETTRLLSVIVQQQLAQIGIALDLRSYEFATFYADLTKGAFQLAPSRWIGGNEQPDIFHYAYSAASFPPHGGNRGYYASAELDHLLDDAAASIDPQHQRADYVQVQQILARDLPSINLWYLDTVVVHSRRLGGVHTSPSGNFEFLRTATLTH</sequence>
<dbReference type="InterPro" id="IPR030678">
    <property type="entry name" value="Peptide/Ni-bd"/>
</dbReference>
<dbReference type="CDD" id="cd00995">
    <property type="entry name" value="PBP2_NikA_DppA_OppA_like"/>
    <property type="match status" value="1"/>
</dbReference>
<name>A0A841JY46_9BACT</name>
<dbReference type="InterPro" id="IPR000914">
    <property type="entry name" value="SBP_5_dom"/>
</dbReference>
<proteinExistence type="inferred from homology"/>
<feature type="chain" id="PRO_5032415810" evidence="4">
    <location>
        <begin position="27"/>
        <end position="512"/>
    </location>
</feature>
<dbReference type="InterPro" id="IPR039424">
    <property type="entry name" value="SBP_5"/>
</dbReference>
<evidence type="ECO:0000256" key="4">
    <source>
        <dbReference type="SAM" id="SignalP"/>
    </source>
</evidence>
<dbReference type="AlphaFoldDB" id="A0A841JY46"/>
<accession>A0A841JY46</accession>
<keyword evidence="7" id="KW-1185">Reference proteome</keyword>
<evidence type="ECO:0000256" key="3">
    <source>
        <dbReference type="ARBA" id="ARBA00022729"/>
    </source>
</evidence>
<feature type="signal peptide" evidence="4">
    <location>
        <begin position="1"/>
        <end position="26"/>
    </location>
</feature>
<dbReference type="GO" id="GO:0043190">
    <property type="term" value="C:ATP-binding cassette (ABC) transporter complex"/>
    <property type="evidence" value="ECO:0007669"/>
    <property type="project" value="InterPro"/>
</dbReference>
<comment type="similarity">
    <text evidence="1">Belongs to the bacterial solute-binding protein 5 family.</text>
</comment>
<dbReference type="Pfam" id="PF00496">
    <property type="entry name" value="SBP_bac_5"/>
    <property type="match status" value="1"/>
</dbReference>
<evidence type="ECO:0000256" key="2">
    <source>
        <dbReference type="ARBA" id="ARBA00022448"/>
    </source>
</evidence>
<dbReference type="PIRSF" id="PIRSF002741">
    <property type="entry name" value="MppA"/>
    <property type="match status" value="1"/>
</dbReference>
<keyword evidence="3 4" id="KW-0732">Signal</keyword>
<feature type="domain" description="Solute-binding protein family 5" evidence="5">
    <location>
        <begin position="73"/>
        <end position="423"/>
    </location>
</feature>
<organism evidence="6 7">
    <name type="scientific">Silvibacterium bohemicum</name>
    <dbReference type="NCBI Taxonomy" id="1577686"/>
    <lineage>
        <taxon>Bacteria</taxon>
        <taxon>Pseudomonadati</taxon>
        <taxon>Acidobacteriota</taxon>
        <taxon>Terriglobia</taxon>
        <taxon>Terriglobales</taxon>
        <taxon>Acidobacteriaceae</taxon>
        <taxon>Silvibacterium</taxon>
    </lineage>
</organism>
<dbReference type="Gene3D" id="3.10.105.10">
    <property type="entry name" value="Dipeptide-binding Protein, Domain 3"/>
    <property type="match status" value="1"/>
</dbReference>
<dbReference type="GO" id="GO:0030288">
    <property type="term" value="C:outer membrane-bounded periplasmic space"/>
    <property type="evidence" value="ECO:0007669"/>
    <property type="project" value="UniProtKB-ARBA"/>
</dbReference>
<evidence type="ECO:0000256" key="1">
    <source>
        <dbReference type="ARBA" id="ARBA00005695"/>
    </source>
</evidence>
<keyword evidence="2" id="KW-0813">Transport</keyword>
<dbReference type="Gene3D" id="3.40.190.10">
    <property type="entry name" value="Periplasmic binding protein-like II"/>
    <property type="match status" value="1"/>
</dbReference>
<dbReference type="Gene3D" id="3.90.76.10">
    <property type="entry name" value="Dipeptide-binding Protein, Domain 1"/>
    <property type="match status" value="1"/>
</dbReference>
<dbReference type="Proteomes" id="UP000538666">
    <property type="component" value="Unassembled WGS sequence"/>
</dbReference>
<gene>
    <name evidence="6" type="ORF">HNQ77_001302</name>
</gene>
<protein>
    <submittedName>
        <fullName evidence="6">Peptide/nickel transport system substrate-binding protein</fullName>
    </submittedName>
</protein>
<evidence type="ECO:0000313" key="7">
    <source>
        <dbReference type="Proteomes" id="UP000538666"/>
    </source>
</evidence>
<dbReference type="EMBL" id="JACHEK010000002">
    <property type="protein sequence ID" value="MBB6143358.1"/>
    <property type="molecule type" value="Genomic_DNA"/>
</dbReference>